<organism evidence="2">
    <name type="scientific">uncultured spirochete</name>
    <dbReference type="NCBI Taxonomy" id="156406"/>
    <lineage>
        <taxon>Bacteria</taxon>
        <taxon>Pseudomonadati</taxon>
        <taxon>Spirochaetota</taxon>
        <taxon>Spirochaetia</taxon>
        <taxon>Spirochaetales</taxon>
        <taxon>environmental samples</taxon>
    </lineage>
</organism>
<feature type="domain" description="PIN" evidence="1">
    <location>
        <begin position="5"/>
        <end position="117"/>
    </location>
</feature>
<dbReference type="SUPFAM" id="SSF88723">
    <property type="entry name" value="PIN domain-like"/>
    <property type="match status" value="1"/>
</dbReference>
<sequence>MAKRVYLDANVLMAMFRGTHDIAHKAFEVINDNEIEIVCSDALWLELMPKPLFNKNQEEVEFYQAIFDQSEYAKWDLDVLNDAKNIAKSYGIAAMDAIHISTAINKKVDVFYTNERDTKPMFRVSDIKIISLATA</sequence>
<name>A0A3P3XHC1_9SPIR</name>
<evidence type="ECO:0000259" key="1">
    <source>
        <dbReference type="Pfam" id="PF01850"/>
    </source>
</evidence>
<dbReference type="EMBL" id="FWDM01000009">
    <property type="protein sequence ID" value="SLM11075.1"/>
    <property type="molecule type" value="Genomic_DNA"/>
</dbReference>
<dbReference type="InterPro" id="IPR002716">
    <property type="entry name" value="PIN_dom"/>
</dbReference>
<dbReference type="InterPro" id="IPR029060">
    <property type="entry name" value="PIN-like_dom_sf"/>
</dbReference>
<dbReference type="Gene3D" id="3.40.50.1010">
    <property type="entry name" value="5'-nuclease"/>
    <property type="match status" value="1"/>
</dbReference>
<proteinExistence type="predicted"/>
<dbReference type="Pfam" id="PF01850">
    <property type="entry name" value="PIN"/>
    <property type="match status" value="1"/>
</dbReference>
<accession>A0A3P3XHC1</accession>
<dbReference type="CDD" id="cd09854">
    <property type="entry name" value="PIN_VapC-like"/>
    <property type="match status" value="1"/>
</dbReference>
<protein>
    <submittedName>
        <fullName evidence="2">Putative nucleic-acid-binding protein</fullName>
    </submittedName>
</protein>
<dbReference type="AlphaFoldDB" id="A0A3P3XHC1"/>
<gene>
    <name evidence="2" type="ORF">SPIROBIBN47_170029</name>
</gene>
<evidence type="ECO:0000313" key="2">
    <source>
        <dbReference type="EMBL" id="SLM11075.1"/>
    </source>
</evidence>
<reference evidence="2" key="1">
    <citation type="submission" date="2017-02" db="EMBL/GenBank/DDBJ databases">
        <authorList>
            <person name="Regsiter A."/>
            <person name="William W."/>
        </authorList>
    </citation>
    <scope>NUCLEOTIDE SEQUENCE</scope>
    <source>
        <strain evidence="2">Bib</strain>
    </source>
</reference>